<dbReference type="GO" id="GO:0005634">
    <property type="term" value="C:nucleus"/>
    <property type="evidence" value="ECO:0007669"/>
    <property type="project" value="InterPro"/>
</dbReference>
<dbReference type="Pfam" id="PF07776">
    <property type="entry name" value="zf-AD"/>
    <property type="match status" value="1"/>
</dbReference>
<accession>A0AA39G6V2</accession>
<evidence type="ECO:0000259" key="8">
    <source>
        <dbReference type="PROSITE" id="PS50157"/>
    </source>
</evidence>
<evidence type="ECO:0000259" key="9">
    <source>
        <dbReference type="PROSITE" id="PS51915"/>
    </source>
</evidence>
<dbReference type="SUPFAM" id="SSF57716">
    <property type="entry name" value="Glucocorticoid receptor-like (DNA-binding domain)"/>
    <property type="match status" value="1"/>
</dbReference>
<feature type="binding site" evidence="6">
    <location>
        <position position="15"/>
    </location>
    <ligand>
        <name>Zn(2+)</name>
        <dbReference type="ChEBI" id="CHEBI:29105"/>
    </ligand>
</feature>
<dbReference type="Pfam" id="PF12874">
    <property type="entry name" value="zf-met"/>
    <property type="match status" value="2"/>
</dbReference>
<dbReference type="InterPro" id="IPR013087">
    <property type="entry name" value="Znf_C2H2_type"/>
</dbReference>
<feature type="domain" description="C2H2-type" evidence="8">
    <location>
        <begin position="568"/>
        <end position="595"/>
    </location>
</feature>
<keyword evidence="11" id="KW-1185">Reference proteome</keyword>
<dbReference type="InterPro" id="IPR012934">
    <property type="entry name" value="Znf_AD"/>
</dbReference>
<organism evidence="10 11">
    <name type="scientific">Microctonus hyperodae</name>
    <name type="common">Parasitoid wasp</name>
    <dbReference type="NCBI Taxonomy" id="165561"/>
    <lineage>
        <taxon>Eukaryota</taxon>
        <taxon>Metazoa</taxon>
        <taxon>Ecdysozoa</taxon>
        <taxon>Arthropoda</taxon>
        <taxon>Hexapoda</taxon>
        <taxon>Insecta</taxon>
        <taxon>Pterygota</taxon>
        <taxon>Neoptera</taxon>
        <taxon>Endopterygota</taxon>
        <taxon>Hymenoptera</taxon>
        <taxon>Apocrita</taxon>
        <taxon>Ichneumonoidea</taxon>
        <taxon>Braconidae</taxon>
        <taxon>Euphorinae</taxon>
        <taxon>Microctonus</taxon>
    </lineage>
</organism>
<name>A0AA39G6V2_MICHY</name>
<dbReference type="GO" id="GO:0008270">
    <property type="term" value="F:zinc ion binding"/>
    <property type="evidence" value="ECO:0007669"/>
    <property type="project" value="UniProtKB-UniRule"/>
</dbReference>
<proteinExistence type="predicted"/>
<gene>
    <name evidence="10" type="ORF">PV327_000328</name>
</gene>
<dbReference type="SMART" id="SM00355">
    <property type="entry name" value="ZnF_C2H2"/>
    <property type="match status" value="13"/>
</dbReference>
<dbReference type="Proteomes" id="UP001168972">
    <property type="component" value="Unassembled WGS sequence"/>
</dbReference>
<feature type="binding site" evidence="6">
    <location>
        <position position="61"/>
    </location>
    <ligand>
        <name>Zn(2+)</name>
        <dbReference type="ChEBI" id="CHEBI:29105"/>
    </ligand>
</feature>
<feature type="compositionally biased region" description="Polar residues" evidence="7">
    <location>
        <begin position="516"/>
        <end position="530"/>
    </location>
</feature>
<dbReference type="PROSITE" id="PS51915">
    <property type="entry name" value="ZAD"/>
    <property type="match status" value="1"/>
</dbReference>
<dbReference type="Pfam" id="PF00096">
    <property type="entry name" value="zf-C2H2"/>
    <property type="match status" value="4"/>
</dbReference>
<evidence type="ECO:0000256" key="1">
    <source>
        <dbReference type="ARBA" id="ARBA00022723"/>
    </source>
</evidence>
<keyword evidence="3 5" id="KW-0863">Zinc-finger</keyword>
<feature type="binding site" evidence="6">
    <location>
        <position position="58"/>
    </location>
    <ligand>
        <name>Zn(2+)</name>
        <dbReference type="ChEBI" id="CHEBI:29105"/>
    </ligand>
</feature>
<dbReference type="PANTHER" id="PTHR24379">
    <property type="entry name" value="KRAB AND ZINC FINGER DOMAIN-CONTAINING"/>
    <property type="match status" value="1"/>
</dbReference>
<feature type="region of interest" description="Disordered" evidence="7">
    <location>
        <begin position="508"/>
        <end position="530"/>
    </location>
</feature>
<feature type="domain" description="C2H2-type" evidence="8">
    <location>
        <begin position="352"/>
        <end position="379"/>
    </location>
</feature>
<keyword evidence="2" id="KW-0677">Repeat</keyword>
<evidence type="ECO:0000256" key="6">
    <source>
        <dbReference type="PROSITE-ProRule" id="PRU01263"/>
    </source>
</evidence>
<evidence type="ECO:0000256" key="3">
    <source>
        <dbReference type="ARBA" id="ARBA00022771"/>
    </source>
</evidence>
<feature type="domain" description="C2H2-type" evidence="8">
    <location>
        <begin position="440"/>
        <end position="468"/>
    </location>
</feature>
<sequence length="819" mass="94561">MMAGQTKWENSCRLCSEAKIEMLSIFGEEGLRRQIPQKLRVCLPIMVYKTDPLPKQICQFCAARLDDAFEFRDYCLNIYKSMHLKFLTSKNSKSVKIFLDAMFNSPDPCQVELSKIKQRAPPPLVPLPLSLSMSKSTSSLVEIPKVERISINTEPLPELPIEVQIKEEPSEIITKGDLISYEDEDSNQSFADENLQDNNESSARELVDYTNENINIKSESTCNEKKTSILEQVLKGNLTINDCQESIPTTELSSEWWCSLCNNYYQTKESLIKHMQFYCPCKYACGKCSLVFKTVEELTKHEAKDHLKITLNFDESIKECHQCDREFVSWEMLRLHRLRDHYVGSIEFAANIWCPLCNRFFQNEELYRDHQQLHESDSPIDEAGYKMNHDSTNIQEQLNEIKQEHLIESIKNLTCPTCGKVCTQQSALSNHMRTHEPKKHKCDICGRSFGLFIRLAAHKLSEHNLQPTVAPTMTSVEQEEALNDEREAREAHENKFNINDRRRKFSKTLDDDESIVSEQQPAKRNALMNNNSPKNVARCGICQEWFNDHTTMLNHLEIHSENVFPKNFSCTTCEKSFKDNWQLQRHERSHKRVKATIYECSVCNKPFPDKAQLDTHEKIHIVDKTYHCPKCNKIFFKELSLITHQCTGISISIKRNSNKVKTNQKKAKSPDVDNKKFKCSKCPEMFDTTQLRNLHTRIHIEPKLPSPSGMDLNDAKNSMPNLSPVRSPDASITLLEPKVEITVDQNPLVPQKRTLIRTTGGYRCGVCQSPFVLRELAVAHLRAAHPAMPYQCPYCKKRFTTQYTFTHHIKTDHPDESEK</sequence>
<dbReference type="AlphaFoldDB" id="A0AA39G6V2"/>
<feature type="domain" description="C2H2-type" evidence="8">
    <location>
        <begin position="677"/>
        <end position="704"/>
    </location>
</feature>
<dbReference type="EMBL" id="JAQQBR010000001">
    <property type="protein sequence ID" value="KAK0182165.1"/>
    <property type="molecule type" value="Genomic_DNA"/>
</dbReference>
<comment type="caution">
    <text evidence="10">The sequence shown here is derived from an EMBL/GenBank/DDBJ whole genome shotgun (WGS) entry which is preliminary data.</text>
</comment>
<dbReference type="FunFam" id="3.30.160.60:FF:000100">
    <property type="entry name" value="Zinc finger 45-like"/>
    <property type="match status" value="2"/>
</dbReference>
<keyword evidence="1 6" id="KW-0479">Metal-binding</keyword>
<evidence type="ECO:0000256" key="7">
    <source>
        <dbReference type="SAM" id="MobiDB-lite"/>
    </source>
</evidence>
<dbReference type="InterPro" id="IPR036236">
    <property type="entry name" value="Znf_C2H2_sf"/>
</dbReference>
<dbReference type="PROSITE" id="PS00028">
    <property type="entry name" value="ZINC_FINGER_C2H2_1"/>
    <property type="match status" value="9"/>
</dbReference>
<reference evidence="10" key="1">
    <citation type="journal article" date="2023" name="bioRxiv">
        <title>Scaffold-level genome assemblies of two parasitoid biocontrol wasps reveal the parthenogenesis mechanism and an associated novel virus.</title>
        <authorList>
            <person name="Inwood S."/>
            <person name="Skelly J."/>
            <person name="Guhlin J."/>
            <person name="Harrop T."/>
            <person name="Goldson S."/>
            <person name="Dearden P."/>
        </authorList>
    </citation>
    <scope>NUCLEOTIDE SEQUENCE</scope>
    <source>
        <strain evidence="10">Lincoln</strain>
        <tissue evidence="10">Whole body</tissue>
    </source>
</reference>
<evidence type="ECO:0000256" key="4">
    <source>
        <dbReference type="ARBA" id="ARBA00022833"/>
    </source>
</evidence>
<evidence type="ECO:0000313" key="10">
    <source>
        <dbReference type="EMBL" id="KAK0182165.1"/>
    </source>
</evidence>
<keyword evidence="4 6" id="KW-0862">Zinc</keyword>
<evidence type="ECO:0000313" key="11">
    <source>
        <dbReference type="Proteomes" id="UP001168972"/>
    </source>
</evidence>
<evidence type="ECO:0000256" key="5">
    <source>
        <dbReference type="PROSITE-ProRule" id="PRU00042"/>
    </source>
</evidence>
<dbReference type="PANTHER" id="PTHR24379:SF121">
    <property type="entry name" value="C2H2-TYPE DOMAIN-CONTAINING PROTEIN"/>
    <property type="match status" value="1"/>
</dbReference>
<reference evidence="10" key="2">
    <citation type="submission" date="2023-03" db="EMBL/GenBank/DDBJ databases">
        <authorList>
            <person name="Inwood S.N."/>
            <person name="Skelly J.G."/>
            <person name="Guhlin J."/>
            <person name="Harrop T.W.R."/>
            <person name="Goldson S.G."/>
            <person name="Dearden P.K."/>
        </authorList>
    </citation>
    <scope>NUCLEOTIDE SEQUENCE</scope>
    <source>
        <strain evidence="10">Lincoln</strain>
        <tissue evidence="10">Whole body</tissue>
    </source>
</reference>
<evidence type="ECO:0000256" key="2">
    <source>
        <dbReference type="ARBA" id="ARBA00022737"/>
    </source>
</evidence>
<dbReference type="SMART" id="SM00868">
    <property type="entry name" value="zf-AD"/>
    <property type="match status" value="1"/>
</dbReference>
<dbReference type="Gene3D" id="3.40.1800.20">
    <property type="match status" value="1"/>
</dbReference>
<feature type="domain" description="C2H2-type" evidence="8">
    <location>
        <begin position="790"/>
        <end position="818"/>
    </location>
</feature>
<feature type="domain" description="ZAD" evidence="9">
    <location>
        <begin position="10"/>
        <end position="85"/>
    </location>
</feature>
<feature type="domain" description="C2H2-type" evidence="8">
    <location>
        <begin position="598"/>
        <end position="625"/>
    </location>
</feature>
<protein>
    <submittedName>
        <fullName evidence="10">Uncharacterized protein</fullName>
    </submittedName>
</protein>
<dbReference type="SUPFAM" id="SSF57667">
    <property type="entry name" value="beta-beta-alpha zinc fingers"/>
    <property type="match status" value="4"/>
</dbReference>
<dbReference type="PROSITE" id="PS50157">
    <property type="entry name" value="ZINC_FINGER_C2H2_2"/>
    <property type="match status" value="7"/>
</dbReference>
<feature type="binding site" evidence="6">
    <location>
        <position position="12"/>
    </location>
    <ligand>
        <name>Zn(2+)</name>
        <dbReference type="ChEBI" id="CHEBI:29105"/>
    </ligand>
</feature>
<dbReference type="Gene3D" id="3.30.160.60">
    <property type="entry name" value="Classic Zinc Finger"/>
    <property type="match status" value="5"/>
</dbReference>
<feature type="domain" description="C2H2-type" evidence="8">
    <location>
        <begin position="413"/>
        <end position="440"/>
    </location>
</feature>